<evidence type="ECO:0000256" key="2">
    <source>
        <dbReference type="SAM" id="Phobius"/>
    </source>
</evidence>
<sequence length="611" mass="67404">MTGAPQPIWKQLVSRIGRVDARSAAVTADGWLARHGWLLVLALAALYYAQYYRSGLNLSGEGGTAAVIALRLLEGQRPIADTFLGYNVMWFYPVVGLFKVVGPSYVALRIFFFAICTCSGLLAFFTLRRATGLGVLSVGVAFLVVLIPGMIFRNYMPFLGLLNIYLLLQAYVFQQKSSGRQLLWMVIAGLGLGLTYLIRVDLGLFFTFIMVGLAILAPCIASGSVVRRIGISASGTALALAVAVLLHLPVYFDARARGFDQQFVGQYLNWFHLVRTGLFSATTGASDAPVDVTPAPVESGSVPQPVPEANSDASGRSIDRSSLQRPLMSDAWTLPVFYDRAFAVIIHLPLLVAPLFVGIFSVTFVSALIRRQKEAGADYLAVLTAFGCSLTLFPQYYFFRPDTPHLSEFMAPFLVALALAGWCAVRRFRAAGSVGVVVIALVLCLSILDAGLYVYHSFPKESAGTIAAKNKRRYEFVAENGVRVWLKKKELAEMQGVYDLLRTRTKPGEYVVCYPYAPTINFFANRPSYEYNLYIDNATAGADFHRETLAELAKYAPAAIVIDNRQINKNDASQFSQWAADTYEYIRSHYHLGGVFGRQEVYLRDENATER</sequence>
<dbReference type="AlphaFoldDB" id="A0A146G2C9"/>
<accession>A0A146G2C9</accession>
<dbReference type="STRING" id="690879.TSACC_2382"/>
<feature type="transmembrane region" description="Helical" evidence="2">
    <location>
        <begin position="107"/>
        <end position="125"/>
    </location>
</feature>
<keyword evidence="2" id="KW-1133">Transmembrane helix</keyword>
<protein>
    <submittedName>
        <fullName evidence="3">4-amino-4-deoxy-L-arabinose transferase</fullName>
    </submittedName>
</protein>
<feature type="transmembrane region" description="Helical" evidence="2">
    <location>
        <begin position="432"/>
        <end position="455"/>
    </location>
</feature>
<feature type="transmembrane region" description="Helical" evidence="2">
    <location>
        <begin position="182"/>
        <end position="198"/>
    </location>
</feature>
<evidence type="ECO:0000313" key="3">
    <source>
        <dbReference type="EMBL" id="GAT31985.1"/>
    </source>
</evidence>
<feature type="transmembrane region" description="Helical" evidence="2">
    <location>
        <begin position="341"/>
        <end position="367"/>
    </location>
</feature>
<dbReference type="GO" id="GO:0016740">
    <property type="term" value="F:transferase activity"/>
    <property type="evidence" value="ECO:0007669"/>
    <property type="project" value="UniProtKB-KW"/>
</dbReference>
<keyword evidence="3" id="KW-0808">Transferase</keyword>
<feature type="region of interest" description="Disordered" evidence="1">
    <location>
        <begin position="295"/>
        <end position="321"/>
    </location>
</feature>
<keyword evidence="4" id="KW-1185">Reference proteome</keyword>
<feature type="transmembrane region" description="Helical" evidence="2">
    <location>
        <begin position="204"/>
        <end position="226"/>
    </location>
</feature>
<feature type="transmembrane region" description="Helical" evidence="2">
    <location>
        <begin position="155"/>
        <end position="173"/>
    </location>
</feature>
<name>A0A146G2C9_TERSA</name>
<proteinExistence type="predicted"/>
<feature type="transmembrane region" description="Helical" evidence="2">
    <location>
        <begin position="233"/>
        <end position="252"/>
    </location>
</feature>
<dbReference type="OrthoDB" id="7299201at2"/>
<dbReference type="EMBL" id="BDCO01000002">
    <property type="protein sequence ID" value="GAT31985.1"/>
    <property type="molecule type" value="Genomic_DNA"/>
</dbReference>
<dbReference type="Proteomes" id="UP000076023">
    <property type="component" value="Unassembled WGS sequence"/>
</dbReference>
<gene>
    <name evidence="3" type="ORF">TSACC_2382</name>
</gene>
<keyword evidence="2" id="KW-0472">Membrane</keyword>
<comment type="caution">
    <text evidence="3">The sequence shown here is derived from an EMBL/GenBank/DDBJ whole genome shotgun (WGS) entry which is preliminary data.</text>
</comment>
<dbReference type="InParanoid" id="A0A146G2C9"/>
<evidence type="ECO:0000256" key="1">
    <source>
        <dbReference type="SAM" id="MobiDB-lite"/>
    </source>
</evidence>
<dbReference type="RefSeq" id="WP_075077849.1">
    <property type="nucleotide sequence ID" value="NZ_BDCO01000002.1"/>
</dbReference>
<evidence type="ECO:0000313" key="4">
    <source>
        <dbReference type="Proteomes" id="UP000076023"/>
    </source>
</evidence>
<feature type="transmembrane region" description="Helical" evidence="2">
    <location>
        <begin position="379"/>
        <end position="397"/>
    </location>
</feature>
<keyword evidence="2" id="KW-0812">Transmembrane</keyword>
<feature type="transmembrane region" description="Helical" evidence="2">
    <location>
        <begin position="31"/>
        <end position="49"/>
    </location>
</feature>
<organism evidence="3 4">
    <name type="scientific">Terrimicrobium sacchariphilum</name>
    <dbReference type="NCBI Taxonomy" id="690879"/>
    <lineage>
        <taxon>Bacteria</taxon>
        <taxon>Pseudomonadati</taxon>
        <taxon>Verrucomicrobiota</taxon>
        <taxon>Terrimicrobiia</taxon>
        <taxon>Terrimicrobiales</taxon>
        <taxon>Terrimicrobiaceae</taxon>
        <taxon>Terrimicrobium</taxon>
    </lineage>
</organism>
<reference evidence="4" key="1">
    <citation type="journal article" date="2017" name="Genome Announc.">
        <title>Draft Genome Sequence of Terrimicrobium sacchariphilum NM-5T, a Facultative Anaerobic Soil Bacterium of the Class Spartobacteria.</title>
        <authorList>
            <person name="Qiu Y.L."/>
            <person name="Tourlousse D.M."/>
            <person name="Matsuura N."/>
            <person name="Ohashi A."/>
            <person name="Sekiguchi Y."/>
        </authorList>
    </citation>
    <scope>NUCLEOTIDE SEQUENCE [LARGE SCALE GENOMIC DNA]</scope>
    <source>
        <strain evidence="4">NM-5</strain>
    </source>
</reference>
<feature type="transmembrane region" description="Helical" evidence="2">
    <location>
        <begin position="132"/>
        <end position="149"/>
    </location>
</feature>
<feature type="transmembrane region" description="Helical" evidence="2">
    <location>
        <begin position="409"/>
        <end position="425"/>
    </location>
</feature>